<dbReference type="Proteomes" id="UP000014064">
    <property type="component" value="Unassembled WGS sequence"/>
</dbReference>
<protein>
    <submittedName>
        <fullName evidence="1">Uncharacterized protein</fullName>
    </submittedName>
</protein>
<dbReference type="KEGG" id="wic:J056_002778"/>
<evidence type="ECO:0000313" key="2">
    <source>
        <dbReference type="Proteomes" id="UP000014064"/>
    </source>
</evidence>
<gene>
    <name evidence="1" type="ORF">J056_002778</name>
</gene>
<proteinExistence type="predicted"/>
<reference evidence="2" key="1">
    <citation type="journal article" date="2013" name="BMC Genomics">
        <title>Genome and transcriptome sequencing of the halophilic fungus Wallemia ichthyophaga: haloadaptations present and absent.</title>
        <authorList>
            <person name="Zajc J."/>
            <person name="Liu Y."/>
            <person name="Dai W."/>
            <person name="Yang Z."/>
            <person name="Hu J."/>
            <person name="Gostincar C."/>
            <person name="Gunde-Cimerman N."/>
        </authorList>
    </citation>
    <scope>NUCLEOTIDE SEQUENCE [LARGE SCALE GENOMIC DNA]</scope>
    <source>
        <strain evidence="2">EXF-994 / CBS 113033</strain>
    </source>
</reference>
<evidence type="ECO:0000313" key="1">
    <source>
        <dbReference type="EMBL" id="EOQ98825.1"/>
    </source>
</evidence>
<organism evidence="1 2">
    <name type="scientific">Wallemia ichthyophaga (strain EXF-994 / CBS 113033)</name>
    <dbReference type="NCBI Taxonomy" id="1299270"/>
    <lineage>
        <taxon>Eukaryota</taxon>
        <taxon>Fungi</taxon>
        <taxon>Dikarya</taxon>
        <taxon>Basidiomycota</taxon>
        <taxon>Wallemiomycotina</taxon>
        <taxon>Wallemiomycetes</taxon>
        <taxon>Wallemiales</taxon>
        <taxon>Wallemiaceae</taxon>
        <taxon>Wallemia</taxon>
    </lineage>
</organism>
<dbReference type="SUPFAM" id="SSF50044">
    <property type="entry name" value="SH3-domain"/>
    <property type="match status" value="1"/>
</dbReference>
<keyword evidence="2" id="KW-1185">Reference proteome</keyword>
<sequence length="178" mass="20252">MSIEAGPRRMLFDFMLENDKVHITATQLVYVLSAIDYNYVLVKVVDSMGRDHTTVVGDEIKVPTSIRDYAYSVSDKRHQGLIDQFPLVKPVLNTFTPDHSSNSHELEVKSGEFVWLLGEFDVNWTIVRKVIAIDPSGTLVLDKKQGIVPSRYIDLHWSCTQFSPVDEVTIPDFNRHTS</sequence>
<name>R9AFL1_WALI9</name>
<dbReference type="GeneID" id="20375730"/>
<dbReference type="AlphaFoldDB" id="R9AFL1"/>
<dbReference type="EMBL" id="KE007249">
    <property type="protein sequence ID" value="EOQ98825.1"/>
    <property type="molecule type" value="Genomic_DNA"/>
</dbReference>
<dbReference type="RefSeq" id="XP_009270318.1">
    <property type="nucleotide sequence ID" value="XM_009272043.1"/>
</dbReference>
<dbReference type="InterPro" id="IPR036028">
    <property type="entry name" value="SH3-like_dom_sf"/>
</dbReference>
<accession>R9AFL1</accession>
<dbReference type="HOGENOM" id="CLU_1511760_0_0_1"/>